<keyword evidence="3" id="KW-1185">Reference proteome</keyword>
<protein>
    <submittedName>
        <fullName evidence="2">Crp/Fnr family transcriptional regulator</fullName>
    </submittedName>
</protein>
<dbReference type="Pfam" id="PF00027">
    <property type="entry name" value="cNMP_binding"/>
    <property type="match status" value="1"/>
</dbReference>
<sequence length="195" mass="22734">MDMYSQINKSISRYVSFTKEELDILNSLLEYKQVPKKTIMLREGERCNFEAFVIKGCVRKYYVDGNGVEVILQFAIEDAWISDISFSIDDCEPSKIFIETLEDCEFLIFTPETKEELLAKAPRFERAFRILLQRHLVVTQNRLFDTISKSATEKYLQFLKDYPTIPQRVAQHYIASYLGISAEFLSKIRTKLAKG</sequence>
<reference evidence="2 3" key="1">
    <citation type="submission" date="2021-07" db="EMBL/GenBank/DDBJ databases">
        <title>Flavobacterium WSW3-B6 sp.nov, isolated from seaweed.</title>
        <authorList>
            <person name="Muhammad N."/>
            <person name="Ho H."/>
            <person name="Lee Y.-J."/>
            <person name="Nguyen T."/>
            <person name="Ho J."/>
            <person name="Kim S.-G."/>
        </authorList>
    </citation>
    <scope>NUCLEOTIDE SEQUENCE [LARGE SCALE GENOMIC DNA]</scope>
    <source>
        <strain evidence="2 3">WSW3-B6</strain>
    </source>
</reference>
<name>A0ABX8V3W2_9FLAO</name>
<dbReference type="CDD" id="cd00038">
    <property type="entry name" value="CAP_ED"/>
    <property type="match status" value="1"/>
</dbReference>
<dbReference type="Gene3D" id="2.60.120.10">
    <property type="entry name" value="Jelly Rolls"/>
    <property type="match status" value="1"/>
</dbReference>
<accession>A0ABX8V3W2</accession>
<evidence type="ECO:0000313" key="3">
    <source>
        <dbReference type="Proteomes" id="UP000825381"/>
    </source>
</evidence>
<feature type="domain" description="Cyclic nucleotide-binding" evidence="1">
    <location>
        <begin position="32"/>
        <end position="119"/>
    </location>
</feature>
<evidence type="ECO:0000259" key="1">
    <source>
        <dbReference type="Pfam" id="PF00027"/>
    </source>
</evidence>
<proteinExistence type="predicted"/>
<dbReference type="RefSeq" id="WP_220639875.1">
    <property type="nucleotide sequence ID" value="NZ_CP080429.1"/>
</dbReference>
<dbReference type="SUPFAM" id="SSF51206">
    <property type="entry name" value="cAMP-binding domain-like"/>
    <property type="match status" value="1"/>
</dbReference>
<dbReference type="InterPro" id="IPR014710">
    <property type="entry name" value="RmlC-like_jellyroll"/>
</dbReference>
<evidence type="ECO:0000313" key="2">
    <source>
        <dbReference type="EMBL" id="QYJ67530.1"/>
    </source>
</evidence>
<dbReference type="Proteomes" id="UP000825381">
    <property type="component" value="Chromosome"/>
</dbReference>
<dbReference type="EMBL" id="CP080429">
    <property type="protein sequence ID" value="QYJ67530.1"/>
    <property type="molecule type" value="Genomic_DNA"/>
</dbReference>
<organism evidence="2 3">
    <name type="scientific">Flavobacterium litorale</name>
    <dbReference type="NCBI Taxonomy" id="2856519"/>
    <lineage>
        <taxon>Bacteria</taxon>
        <taxon>Pseudomonadati</taxon>
        <taxon>Bacteroidota</taxon>
        <taxon>Flavobacteriia</taxon>
        <taxon>Flavobacteriales</taxon>
        <taxon>Flavobacteriaceae</taxon>
        <taxon>Flavobacterium</taxon>
    </lineage>
</organism>
<dbReference type="InterPro" id="IPR018490">
    <property type="entry name" value="cNMP-bd_dom_sf"/>
</dbReference>
<gene>
    <name evidence="2" type="ORF">K1I41_08170</name>
</gene>
<dbReference type="InterPro" id="IPR000595">
    <property type="entry name" value="cNMP-bd_dom"/>
</dbReference>